<organism evidence="1 2">
    <name type="scientific">Arctium lappa</name>
    <name type="common">Greater burdock</name>
    <name type="synonym">Lappa major</name>
    <dbReference type="NCBI Taxonomy" id="4217"/>
    <lineage>
        <taxon>Eukaryota</taxon>
        <taxon>Viridiplantae</taxon>
        <taxon>Streptophyta</taxon>
        <taxon>Embryophyta</taxon>
        <taxon>Tracheophyta</taxon>
        <taxon>Spermatophyta</taxon>
        <taxon>Magnoliopsida</taxon>
        <taxon>eudicotyledons</taxon>
        <taxon>Gunneridae</taxon>
        <taxon>Pentapetalae</taxon>
        <taxon>asterids</taxon>
        <taxon>campanulids</taxon>
        <taxon>Asterales</taxon>
        <taxon>Asteraceae</taxon>
        <taxon>Carduoideae</taxon>
        <taxon>Cardueae</taxon>
        <taxon>Arctiinae</taxon>
        <taxon>Arctium</taxon>
    </lineage>
</organism>
<dbReference type="EMBL" id="CM042055">
    <property type="protein sequence ID" value="KAI3702521.1"/>
    <property type="molecule type" value="Genomic_DNA"/>
</dbReference>
<protein>
    <submittedName>
        <fullName evidence="1">Uncharacterized protein</fullName>
    </submittedName>
</protein>
<proteinExistence type="predicted"/>
<keyword evidence="2" id="KW-1185">Reference proteome</keyword>
<comment type="caution">
    <text evidence="1">The sequence shown here is derived from an EMBL/GenBank/DDBJ whole genome shotgun (WGS) entry which is preliminary data.</text>
</comment>
<accession>A0ACB8ZYY6</accession>
<reference evidence="1 2" key="2">
    <citation type="journal article" date="2022" name="Mol. Ecol. Resour.">
        <title>The genomes of chicory, endive, great burdock and yacon provide insights into Asteraceae paleo-polyploidization history and plant inulin production.</title>
        <authorList>
            <person name="Fan W."/>
            <person name="Wang S."/>
            <person name="Wang H."/>
            <person name="Wang A."/>
            <person name="Jiang F."/>
            <person name="Liu H."/>
            <person name="Zhao H."/>
            <person name="Xu D."/>
            <person name="Zhang Y."/>
        </authorList>
    </citation>
    <scope>NUCLEOTIDE SEQUENCE [LARGE SCALE GENOMIC DNA]</scope>
    <source>
        <strain evidence="2">cv. Niubang</strain>
    </source>
</reference>
<evidence type="ECO:0000313" key="1">
    <source>
        <dbReference type="EMBL" id="KAI3702521.1"/>
    </source>
</evidence>
<sequence>MTLMIWINLVMHTLETRQLQICKIQSKGEKGKFCATCWWSKDCFALAEGFGPVAPRPVGLRGLGVKHPLELTLPDQKGYIDTS</sequence>
<dbReference type="Proteomes" id="UP001055879">
    <property type="component" value="Linkage Group LG09"/>
</dbReference>
<evidence type="ECO:0000313" key="2">
    <source>
        <dbReference type="Proteomes" id="UP001055879"/>
    </source>
</evidence>
<name>A0ACB8ZYY6_ARCLA</name>
<gene>
    <name evidence="1" type="ORF">L6452_28260</name>
</gene>
<reference evidence="2" key="1">
    <citation type="journal article" date="2022" name="Mol. Ecol. Resour.">
        <title>The genomes of chicory, endive, great burdock and yacon provide insights into Asteraceae palaeo-polyploidization history and plant inulin production.</title>
        <authorList>
            <person name="Fan W."/>
            <person name="Wang S."/>
            <person name="Wang H."/>
            <person name="Wang A."/>
            <person name="Jiang F."/>
            <person name="Liu H."/>
            <person name="Zhao H."/>
            <person name="Xu D."/>
            <person name="Zhang Y."/>
        </authorList>
    </citation>
    <scope>NUCLEOTIDE SEQUENCE [LARGE SCALE GENOMIC DNA]</scope>
    <source>
        <strain evidence="2">cv. Niubang</strain>
    </source>
</reference>